<dbReference type="AlphaFoldDB" id="A0A4Y7SEP4"/>
<feature type="chain" id="PRO_5021253611" evidence="1">
    <location>
        <begin position="21"/>
        <end position="131"/>
    </location>
</feature>
<keyword evidence="3" id="KW-1185">Reference proteome</keyword>
<gene>
    <name evidence="2" type="ORF">FA13DRAFT_1717894</name>
</gene>
<evidence type="ECO:0000313" key="3">
    <source>
        <dbReference type="Proteomes" id="UP000298030"/>
    </source>
</evidence>
<dbReference type="EMBL" id="QPFP01000145">
    <property type="protein sequence ID" value="TEB20284.1"/>
    <property type="molecule type" value="Genomic_DNA"/>
</dbReference>
<feature type="signal peptide" evidence="1">
    <location>
        <begin position="1"/>
        <end position="20"/>
    </location>
</feature>
<proteinExistence type="predicted"/>
<evidence type="ECO:0000256" key="1">
    <source>
        <dbReference type="SAM" id="SignalP"/>
    </source>
</evidence>
<protein>
    <submittedName>
        <fullName evidence="2">Uncharacterized protein</fullName>
    </submittedName>
</protein>
<sequence length="131" mass="14525">MRLLSWIAAAVAWLPIVAHAAPVAVAGVELVTRDDTNLALSLMEQRTLDKSGNLIDWHFGLAVHEKDQEPFGKSGHFYDFGLDPERKKCQFNVGHTTQFDERTYTRLLTGNLKAGNNEASNTALMKGVETK</sequence>
<dbReference type="Proteomes" id="UP000298030">
    <property type="component" value="Unassembled WGS sequence"/>
</dbReference>
<reference evidence="2 3" key="1">
    <citation type="journal article" date="2019" name="Nat. Ecol. Evol.">
        <title>Megaphylogeny resolves global patterns of mushroom evolution.</title>
        <authorList>
            <person name="Varga T."/>
            <person name="Krizsan K."/>
            <person name="Foldi C."/>
            <person name="Dima B."/>
            <person name="Sanchez-Garcia M."/>
            <person name="Sanchez-Ramirez S."/>
            <person name="Szollosi G.J."/>
            <person name="Szarkandi J.G."/>
            <person name="Papp V."/>
            <person name="Albert L."/>
            <person name="Andreopoulos W."/>
            <person name="Angelini C."/>
            <person name="Antonin V."/>
            <person name="Barry K.W."/>
            <person name="Bougher N.L."/>
            <person name="Buchanan P."/>
            <person name="Buyck B."/>
            <person name="Bense V."/>
            <person name="Catcheside P."/>
            <person name="Chovatia M."/>
            <person name="Cooper J."/>
            <person name="Damon W."/>
            <person name="Desjardin D."/>
            <person name="Finy P."/>
            <person name="Geml J."/>
            <person name="Haridas S."/>
            <person name="Hughes K."/>
            <person name="Justo A."/>
            <person name="Karasinski D."/>
            <person name="Kautmanova I."/>
            <person name="Kiss B."/>
            <person name="Kocsube S."/>
            <person name="Kotiranta H."/>
            <person name="LaButti K.M."/>
            <person name="Lechner B.E."/>
            <person name="Liimatainen K."/>
            <person name="Lipzen A."/>
            <person name="Lukacs Z."/>
            <person name="Mihaltcheva S."/>
            <person name="Morgado L.N."/>
            <person name="Niskanen T."/>
            <person name="Noordeloos M.E."/>
            <person name="Ohm R.A."/>
            <person name="Ortiz-Santana B."/>
            <person name="Ovrebo C."/>
            <person name="Racz N."/>
            <person name="Riley R."/>
            <person name="Savchenko A."/>
            <person name="Shiryaev A."/>
            <person name="Soop K."/>
            <person name="Spirin V."/>
            <person name="Szebenyi C."/>
            <person name="Tomsovsky M."/>
            <person name="Tulloss R.E."/>
            <person name="Uehling J."/>
            <person name="Grigoriev I.V."/>
            <person name="Vagvolgyi C."/>
            <person name="Papp T."/>
            <person name="Martin F.M."/>
            <person name="Miettinen O."/>
            <person name="Hibbett D.S."/>
            <person name="Nagy L.G."/>
        </authorList>
    </citation>
    <scope>NUCLEOTIDE SEQUENCE [LARGE SCALE GENOMIC DNA]</scope>
    <source>
        <strain evidence="2 3">FP101781</strain>
    </source>
</reference>
<name>A0A4Y7SEP4_COPMI</name>
<comment type="caution">
    <text evidence="2">The sequence shown here is derived from an EMBL/GenBank/DDBJ whole genome shotgun (WGS) entry which is preliminary data.</text>
</comment>
<organism evidence="2 3">
    <name type="scientific">Coprinellus micaceus</name>
    <name type="common">Glistening ink-cap mushroom</name>
    <name type="synonym">Coprinus micaceus</name>
    <dbReference type="NCBI Taxonomy" id="71717"/>
    <lineage>
        <taxon>Eukaryota</taxon>
        <taxon>Fungi</taxon>
        <taxon>Dikarya</taxon>
        <taxon>Basidiomycota</taxon>
        <taxon>Agaricomycotina</taxon>
        <taxon>Agaricomycetes</taxon>
        <taxon>Agaricomycetidae</taxon>
        <taxon>Agaricales</taxon>
        <taxon>Agaricineae</taxon>
        <taxon>Psathyrellaceae</taxon>
        <taxon>Coprinellus</taxon>
    </lineage>
</organism>
<keyword evidence="1" id="KW-0732">Signal</keyword>
<accession>A0A4Y7SEP4</accession>
<evidence type="ECO:0000313" key="2">
    <source>
        <dbReference type="EMBL" id="TEB20284.1"/>
    </source>
</evidence>